<dbReference type="OrthoDB" id="30795at2157"/>
<dbReference type="InterPro" id="IPR002831">
    <property type="entry name" value="Tscrpt_reg_TrmB_N"/>
</dbReference>
<accession>A0A8F5BRI5</accession>
<dbReference type="KEGG" id="sshi:J5U23_03014"/>
<evidence type="ECO:0000259" key="1">
    <source>
        <dbReference type="Pfam" id="PF01978"/>
    </source>
</evidence>
<dbReference type="PANTHER" id="PTHR34293:SF1">
    <property type="entry name" value="HTH-TYPE TRANSCRIPTIONAL REGULATOR TRMBL2"/>
    <property type="match status" value="1"/>
</dbReference>
<sequence>MSSELLEETISRVSKFASVFGISKSELKVYSYLLIYGRATAREVSNKLSLPYTKVYNILSKLEGRGWVIKIDKRPAVYEAIPLRDVWNKIKITFQEKLDEFEKQFIEPISSIFSSNMAYNIVVIPRDNIMDNALRLLKDYSKTYLVAISYQEFVRSDIVDILKANSLKAETKIIVDKSISLPDIPSAQVKRAQSLFGSGIITSDSILLVIKNNDVLTGLFSNHKYLIDIGTVYFNHLWSTLPG</sequence>
<dbReference type="PANTHER" id="PTHR34293">
    <property type="entry name" value="HTH-TYPE TRANSCRIPTIONAL REGULATOR TRMBL2"/>
    <property type="match status" value="1"/>
</dbReference>
<dbReference type="RefSeq" id="WP_218266501.1">
    <property type="nucleotide sequence ID" value="NZ_CP077717.1"/>
</dbReference>
<evidence type="ECO:0000313" key="3">
    <source>
        <dbReference type="Proteomes" id="UP000694018"/>
    </source>
</evidence>
<organism evidence="2 3">
    <name type="scientific">Saccharolobus shibatae (strain ATCC 51178 / DSM 5389 / JCM 8931 / NBRC 15437 / B12)</name>
    <name type="common">Sulfolobus shibatae</name>
    <dbReference type="NCBI Taxonomy" id="523848"/>
    <lineage>
        <taxon>Archaea</taxon>
        <taxon>Thermoproteota</taxon>
        <taxon>Thermoprotei</taxon>
        <taxon>Sulfolobales</taxon>
        <taxon>Sulfolobaceae</taxon>
        <taxon>Saccharolobus</taxon>
    </lineage>
</organism>
<reference evidence="2" key="1">
    <citation type="journal article" date="2021" name="Environ. Microbiol.">
        <title>New insights into the diversity and evolution of the archaeal mobilome from three complete genomes of Saccharolobus shibatae.</title>
        <authorList>
            <person name="Medvedeva S."/>
            <person name="Brandt D."/>
            <person name="Cvirkaite-Krupovic V."/>
            <person name="Liu Y."/>
            <person name="Severinov K."/>
            <person name="Ishino S."/>
            <person name="Ishino Y."/>
            <person name="Prangishvili D."/>
            <person name="Kalinowski J."/>
            <person name="Krupovic M."/>
        </authorList>
    </citation>
    <scope>NUCLEOTIDE SEQUENCE</scope>
    <source>
        <strain evidence="2">B12</strain>
    </source>
</reference>
<dbReference type="EMBL" id="CP077717">
    <property type="protein sequence ID" value="QXJ30123.1"/>
    <property type="molecule type" value="Genomic_DNA"/>
</dbReference>
<feature type="domain" description="Transcription regulator TrmB N-terminal" evidence="1">
    <location>
        <begin position="19"/>
        <end position="83"/>
    </location>
</feature>
<dbReference type="Pfam" id="PF01978">
    <property type="entry name" value="TrmB"/>
    <property type="match status" value="1"/>
</dbReference>
<dbReference type="InterPro" id="IPR051797">
    <property type="entry name" value="TrmB-like"/>
</dbReference>
<gene>
    <name evidence="2" type="ORF">J5U23_03014</name>
</gene>
<proteinExistence type="predicted"/>
<evidence type="ECO:0000313" key="2">
    <source>
        <dbReference type="EMBL" id="QXJ30123.1"/>
    </source>
</evidence>
<name>A0A8F5BRI5_SACSH</name>
<protein>
    <submittedName>
        <fullName evidence="2">Transcriptional regulator</fullName>
    </submittedName>
</protein>
<dbReference type="AlphaFoldDB" id="A0A8F5BRI5"/>
<dbReference type="GeneID" id="65564487"/>
<dbReference type="Proteomes" id="UP000694018">
    <property type="component" value="Chromosome"/>
</dbReference>